<sequence length="104" mass="10321">MNVAEEIMRFAELAARTGLEPDLARRFESDPAAVLREFGLPAGGTGAPAVLVAAAGTGTGPCTGTPAAAGGDRVVESLGAVGTDSPAGWCVCWAPELPVPGVSE</sequence>
<accession>A0ABW6H9D3</accession>
<gene>
    <name evidence="1" type="ORF">ACFW88_22270</name>
</gene>
<dbReference type="RefSeq" id="WP_381804726.1">
    <property type="nucleotide sequence ID" value="NZ_JBHYTS010000036.1"/>
</dbReference>
<dbReference type="Proteomes" id="UP001599756">
    <property type="component" value="Unassembled WGS sequence"/>
</dbReference>
<organism evidence="1 2">
    <name type="scientific">Streptomyces anandii</name>
    <dbReference type="NCBI Taxonomy" id="285454"/>
    <lineage>
        <taxon>Bacteria</taxon>
        <taxon>Bacillati</taxon>
        <taxon>Actinomycetota</taxon>
        <taxon>Actinomycetes</taxon>
        <taxon>Kitasatosporales</taxon>
        <taxon>Streptomycetaceae</taxon>
        <taxon>Streptomyces</taxon>
    </lineage>
</organism>
<protein>
    <submittedName>
        <fullName evidence="1">Uncharacterized protein</fullName>
    </submittedName>
</protein>
<keyword evidence="2" id="KW-1185">Reference proteome</keyword>
<proteinExistence type="predicted"/>
<evidence type="ECO:0000313" key="1">
    <source>
        <dbReference type="EMBL" id="MFE1753232.1"/>
    </source>
</evidence>
<reference evidence="1 2" key="1">
    <citation type="submission" date="2024-09" db="EMBL/GenBank/DDBJ databases">
        <title>The Natural Products Discovery Center: Release of the First 8490 Sequenced Strains for Exploring Actinobacteria Biosynthetic Diversity.</title>
        <authorList>
            <person name="Kalkreuter E."/>
            <person name="Kautsar S.A."/>
            <person name="Yang D."/>
            <person name="Bader C.D."/>
            <person name="Teijaro C.N."/>
            <person name="Fluegel L."/>
            <person name="Davis C.M."/>
            <person name="Simpson J.R."/>
            <person name="Lauterbach L."/>
            <person name="Steele A.D."/>
            <person name="Gui C."/>
            <person name="Meng S."/>
            <person name="Li G."/>
            <person name="Viehrig K."/>
            <person name="Ye F."/>
            <person name="Su P."/>
            <person name="Kiefer A.F."/>
            <person name="Nichols A."/>
            <person name="Cepeda A.J."/>
            <person name="Yan W."/>
            <person name="Fan B."/>
            <person name="Jiang Y."/>
            <person name="Adhikari A."/>
            <person name="Zheng C.-J."/>
            <person name="Schuster L."/>
            <person name="Cowan T.M."/>
            <person name="Smanski M.J."/>
            <person name="Chevrette M.G."/>
            <person name="De Carvalho L.P.S."/>
            <person name="Shen B."/>
        </authorList>
    </citation>
    <scope>NUCLEOTIDE SEQUENCE [LARGE SCALE GENOMIC DNA]</scope>
    <source>
        <strain evidence="1 2">NPDC059500</strain>
    </source>
</reference>
<dbReference type="EMBL" id="JBHYTS010000036">
    <property type="protein sequence ID" value="MFE1753232.1"/>
    <property type="molecule type" value="Genomic_DNA"/>
</dbReference>
<name>A0ABW6H9D3_9ACTN</name>
<evidence type="ECO:0000313" key="2">
    <source>
        <dbReference type="Proteomes" id="UP001599756"/>
    </source>
</evidence>
<comment type="caution">
    <text evidence="1">The sequence shown here is derived from an EMBL/GenBank/DDBJ whole genome shotgun (WGS) entry which is preliminary data.</text>
</comment>